<dbReference type="AlphaFoldDB" id="A0A0W8FDX2"/>
<keyword evidence="1" id="KW-0677">Repeat</keyword>
<name>A0A0W8FDX2_9ZZZZ</name>
<proteinExistence type="predicted"/>
<dbReference type="InterPro" id="IPR001763">
    <property type="entry name" value="Rhodanese-like_dom"/>
</dbReference>
<feature type="region of interest" description="Disordered" evidence="3">
    <location>
        <begin position="409"/>
        <end position="434"/>
    </location>
</feature>
<feature type="domain" description="Rhodanese" evidence="5">
    <location>
        <begin position="290"/>
        <end position="383"/>
    </location>
</feature>
<keyword evidence="4" id="KW-0812">Transmembrane</keyword>
<keyword evidence="4" id="KW-0472">Membrane</keyword>
<feature type="compositionally biased region" description="Low complexity" evidence="3">
    <location>
        <begin position="420"/>
        <end position="434"/>
    </location>
</feature>
<sequence>MRLQSDLSVPLAAEGERPATAGGTVAISGAIAVLLFILSTSFILLAGSASAGTETGEFCPTCPDWTNLDGWLEKKAAYEEDMKNVQQNGLQNEMNNNELKIKTAEAEIGLNGSRNSSSSTHMGNSSNNSASNGMSNSTASALSRSSELVGAIASPDSIFSDEVVLDISPSAAAYIEGAVNLNYDRFFSEGGEIVPASEMARLLGDAGISSNDSLLIAGECLPCGGGPSPAFFTYWALKYLGHEKVRVLEGTIEDWKAGGLNISNTSAIRSKAEYIPHIRPELLATYEYVVTGGAQIVDARPANAYELGSIPGAINIPYENVLVNDSMMPKEMLKERFLDLDKNRSVVVYTNIGVEAALLWFALNESGYDARLYTWRDWLENQPKFPYELAEVSAQPNPVRSGEATTITASFHERTERTDSSQYSSSSANSSANQEPKLTVKGCATCGFGSPQGFANLDRKDGYVQIGSNRKAGQSSASSTNASDQSSSDGILRCTAVIYAPDGGEETRTSLLQTSGGRYMGIWNANVAPGLYKVSIVASLDGNAEAFTDVLQVEVTRKG</sequence>
<feature type="domain" description="Rhodanese" evidence="5">
    <location>
        <begin position="158"/>
        <end position="264"/>
    </location>
</feature>
<feature type="transmembrane region" description="Helical" evidence="4">
    <location>
        <begin position="21"/>
        <end position="45"/>
    </location>
</feature>
<dbReference type="PANTHER" id="PTHR43855">
    <property type="entry name" value="THIOSULFATE SULFURTRANSFERASE"/>
    <property type="match status" value="1"/>
</dbReference>
<evidence type="ECO:0000256" key="1">
    <source>
        <dbReference type="ARBA" id="ARBA00022737"/>
    </source>
</evidence>
<keyword evidence="4" id="KW-1133">Transmembrane helix</keyword>
<gene>
    <name evidence="6" type="ORF">ASZ90_011463</name>
</gene>
<dbReference type="SMART" id="SM00450">
    <property type="entry name" value="RHOD"/>
    <property type="match status" value="2"/>
</dbReference>
<protein>
    <recommendedName>
        <fullName evidence="5">Rhodanese domain-containing protein</fullName>
    </recommendedName>
</protein>
<comment type="caution">
    <text evidence="6">The sequence shown here is derived from an EMBL/GenBank/DDBJ whole genome shotgun (WGS) entry which is preliminary data.</text>
</comment>
<dbReference type="Pfam" id="PF00581">
    <property type="entry name" value="Rhodanese"/>
    <property type="match status" value="1"/>
</dbReference>
<evidence type="ECO:0000259" key="5">
    <source>
        <dbReference type="PROSITE" id="PS50206"/>
    </source>
</evidence>
<accession>A0A0W8FDX2</accession>
<dbReference type="PROSITE" id="PS50206">
    <property type="entry name" value="RHODANESE_3"/>
    <property type="match status" value="2"/>
</dbReference>
<dbReference type="PANTHER" id="PTHR43855:SF1">
    <property type="entry name" value="THIOSULFATE SULFURTRANSFERASE"/>
    <property type="match status" value="1"/>
</dbReference>
<dbReference type="InterPro" id="IPR051126">
    <property type="entry name" value="Thiosulfate_sulfurtransferase"/>
</dbReference>
<dbReference type="SUPFAM" id="SSF52821">
    <property type="entry name" value="Rhodanese/Cell cycle control phosphatase"/>
    <property type="match status" value="2"/>
</dbReference>
<feature type="compositionally biased region" description="Low complexity" evidence="3">
    <location>
        <begin position="474"/>
        <end position="488"/>
    </location>
</feature>
<evidence type="ECO:0000256" key="4">
    <source>
        <dbReference type="SAM" id="Phobius"/>
    </source>
</evidence>
<dbReference type="InterPro" id="IPR036873">
    <property type="entry name" value="Rhodanese-like_dom_sf"/>
</dbReference>
<dbReference type="Gene3D" id="3.40.250.10">
    <property type="entry name" value="Rhodanese-like domain"/>
    <property type="match status" value="2"/>
</dbReference>
<evidence type="ECO:0000313" key="6">
    <source>
        <dbReference type="EMBL" id="KUG18834.1"/>
    </source>
</evidence>
<reference evidence="6" key="1">
    <citation type="journal article" date="2015" name="Proc. Natl. Acad. Sci. U.S.A.">
        <title>Networks of energetic and metabolic interactions define dynamics in microbial communities.</title>
        <authorList>
            <person name="Embree M."/>
            <person name="Liu J.K."/>
            <person name="Al-Bassam M.M."/>
            <person name="Zengler K."/>
        </authorList>
    </citation>
    <scope>NUCLEOTIDE SEQUENCE</scope>
</reference>
<evidence type="ECO:0000256" key="3">
    <source>
        <dbReference type="SAM" id="MobiDB-lite"/>
    </source>
</evidence>
<feature type="region of interest" description="Disordered" evidence="3">
    <location>
        <begin position="469"/>
        <end position="488"/>
    </location>
</feature>
<dbReference type="EMBL" id="LNQE01001356">
    <property type="protein sequence ID" value="KUG18834.1"/>
    <property type="molecule type" value="Genomic_DNA"/>
</dbReference>
<evidence type="ECO:0000256" key="2">
    <source>
        <dbReference type="SAM" id="Coils"/>
    </source>
</evidence>
<keyword evidence="2" id="KW-0175">Coiled coil</keyword>
<feature type="region of interest" description="Disordered" evidence="3">
    <location>
        <begin position="110"/>
        <end position="138"/>
    </location>
</feature>
<organism evidence="6">
    <name type="scientific">hydrocarbon metagenome</name>
    <dbReference type="NCBI Taxonomy" id="938273"/>
    <lineage>
        <taxon>unclassified sequences</taxon>
        <taxon>metagenomes</taxon>
        <taxon>ecological metagenomes</taxon>
    </lineage>
</organism>
<feature type="coiled-coil region" evidence="2">
    <location>
        <begin position="68"/>
        <end position="107"/>
    </location>
</feature>